<dbReference type="EMBL" id="JAVXUP010000513">
    <property type="protein sequence ID" value="KAK3026182.1"/>
    <property type="molecule type" value="Genomic_DNA"/>
</dbReference>
<name>A0AA88WFK6_9ASTE</name>
<dbReference type="AlphaFoldDB" id="A0AA88WFK6"/>
<keyword evidence="2" id="KW-1185">Reference proteome</keyword>
<evidence type="ECO:0000313" key="2">
    <source>
        <dbReference type="Proteomes" id="UP001188597"/>
    </source>
</evidence>
<reference evidence="1" key="1">
    <citation type="submission" date="2022-12" db="EMBL/GenBank/DDBJ databases">
        <title>Draft genome assemblies for two species of Escallonia (Escalloniales).</title>
        <authorList>
            <person name="Chanderbali A."/>
            <person name="Dervinis C."/>
            <person name="Anghel I."/>
            <person name="Soltis D."/>
            <person name="Soltis P."/>
            <person name="Zapata F."/>
        </authorList>
    </citation>
    <scope>NUCLEOTIDE SEQUENCE</scope>
    <source>
        <strain evidence="1">UCBG64.0493</strain>
        <tissue evidence="1">Leaf</tissue>
    </source>
</reference>
<organism evidence="1 2">
    <name type="scientific">Escallonia herrerae</name>
    <dbReference type="NCBI Taxonomy" id="1293975"/>
    <lineage>
        <taxon>Eukaryota</taxon>
        <taxon>Viridiplantae</taxon>
        <taxon>Streptophyta</taxon>
        <taxon>Embryophyta</taxon>
        <taxon>Tracheophyta</taxon>
        <taxon>Spermatophyta</taxon>
        <taxon>Magnoliopsida</taxon>
        <taxon>eudicotyledons</taxon>
        <taxon>Gunneridae</taxon>
        <taxon>Pentapetalae</taxon>
        <taxon>asterids</taxon>
        <taxon>campanulids</taxon>
        <taxon>Escalloniales</taxon>
        <taxon>Escalloniaceae</taxon>
        <taxon>Escallonia</taxon>
    </lineage>
</organism>
<comment type="caution">
    <text evidence="1">The sequence shown here is derived from an EMBL/GenBank/DDBJ whole genome shotgun (WGS) entry which is preliminary data.</text>
</comment>
<dbReference type="Proteomes" id="UP001188597">
    <property type="component" value="Unassembled WGS sequence"/>
</dbReference>
<protein>
    <submittedName>
        <fullName evidence="1">Uncharacterized protein</fullName>
    </submittedName>
</protein>
<accession>A0AA88WFK6</accession>
<proteinExistence type="predicted"/>
<sequence>MRRWKQSSCEIDTSTTGRFSVLTEFIKIRYSSVLGLGFKLLSEDGDGQTAASDCGTTNN</sequence>
<evidence type="ECO:0000313" key="1">
    <source>
        <dbReference type="EMBL" id="KAK3026182.1"/>
    </source>
</evidence>
<gene>
    <name evidence="1" type="ORF">RJ639_040569</name>
</gene>